<keyword evidence="3" id="KW-1185">Reference proteome</keyword>
<evidence type="ECO:0000313" key="3">
    <source>
        <dbReference type="Proteomes" id="UP000092124"/>
    </source>
</evidence>
<accession>A0A1A6H1X5</accession>
<feature type="compositionally biased region" description="Basic and acidic residues" evidence="1">
    <location>
        <begin position="95"/>
        <end position="105"/>
    </location>
</feature>
<comment type="caution">
    <text evidence="2">The sequence shown here is derived from an EMBL/GenBank/DDBJ whole genome shotgun (WGS) entry which is preliminary data.</text>
</comment>
<name>A0A1A6H1X5_NEOLE</name>
<sequence>MPEKRFISLMKKGNNPMKEVRKDSSKARLKLLGAAPTATPPPSRAISSSNLDHSVGTPNFILSHALVYTFVLRPDTDHTQGSARQSEALAGEQPGKSEGRLKRRKSMEMLTKDLDIVQDDSCTGFSNPVVGHTAVGARVLFAGGVNKQVAQQEASLVVAGDAGPILGPRNLRWRDPTGHTFQDETLAFGDNDSLGFQRLCRPLSTIPHH</sequence>
<reference evidence="2 3" key="1">
    <citation type="submission" date="2016-06" db="EMBL/GenBank/DDBJ databases">
        <title>The Draft Genome Sequence and Annotation of the Desert Woodrat Neotoma lepida.</title>
        <authorList>
            <person name="Campbell M."/>
            <person name="Oakeson K.F."/>
            <person name="Yandell M."/>
            <person name="Halpert J.R."/>
            <person name="Dearing D."/>
        </authorList>
    </citation>
    <scope>NUCLEOTIDE SEQUENCE [LARGE SCALE GENOMIC DNA]</scope>
    <source>
        <strain evidence="2">417</strain>
        <tissue evidence="2">Liver</tissue>
    </source>
</reference>
<protein>
    <submittedName>
        <fullName evidence="2">Uncharacterized protein</fullName>
    </submittedName>
</protein>
<organism evidence="2 3">
    <name type="scientific">Neotoma lepida</name>
    <name type="common">Desert woodrat</name>
    <dbReference type="NCBI Taxonomy" id="56216"/>
    <lineage>
        <taxon>Eukaryota</taxon>
        <taxon>Metazoa</taxon>
        <taxon>Chordata</taxon>
        <taxon>Craniata</taxon>
        <taxon>Vertebrata</taxon>
        <taxon>Euteleostomi</taxon>
        <taxon>Mammalia</taxon>
        <taxon>Eutheria</taxon>
        <taxon>Euarchontoglires</taxon>
        <taxon>Glires</taxon>
        <taxon>Rodentia</taxon>
        <taxon>Myomorpha</taxon>
        <taxon>Muroidea</taxon>
        <taxon>Cricetidae</taxon>
        <taxon>Neotominae</taxon>
        <taxon>Neotoma</taxon>
    </lineage>
</organism>
<feature type="region of interest" description="Disordered" evidence="1">
    <location>
        <begin position="78"/>
        <end position="105"/>
    </location>
</feature>
<dbReference type="Proteomes" id="UP000092124">
    <property type="component" value="Unassembled WGS sequence"/>
</dbReference>
<dbReference type="AlphaFoldDB" id="A0A1A6H1X5"/>
<evidence type="ECO:0000256" key="1">
    <source>
        <dbReference type="SAM" id="MobiDB-lite"/>
    </source>
</evidence>
<evidence type="ECO:0000313" key="2">
    <source>
        <dbReference type="EMBL" id="OBS72588.1"/>
    </source>
</evidence>
<proteinExistence type="predicted"/>
<dbReference type="EMBL" id="LZPO01055091">
    <property type="protein sequence ID" value="OBS72588.1"/>
    <property type="molecule type" value="Genomic_DNA"/>
</dbReference>
<gene>
    <name evidence="2" type="ORF">A6R68_12836</name>
</gene>